<evidence type="ECO:0000313" key="1">
    <source>
        <dbReference type="EMBL" id="CAB4578332.1"/>
    </source>
</evidence>
<dbReference type="AlphaFoldDB" id="A0A6J6EPA5"/>
<accession>A0A6J6EPA5</accession>
<sequence length="57" mass="5863">MLWPAKPINAGRSVSDEITITATTIAAPMPIKVIIGIPATARPQIAITTVPPAITTA</sequence>
<reference evidence="1" key="1">
    <citation type="submission" date="2020-05" db="EMBL/GenBank/DDBJ databases">
        <authorList>
            <person name="Chiriac C."/>
            <person name="Salcher M."/>
            <person name="Ghai R."/>
            <person name="Kavagutti S V."/>
        </authorList>
    </citation>
    <scope>NUCLEOTIDE SEQUENCE</scope>
</reference>
<organism evidence="1">
    <name type="scientific">freshwater metagenome</name>
    <dbReference type="NCBI Taxonomy" id="449393"/>
    <lineage>
        <taxon>unclassified sequences</taxon>
        <taxon>metagenomes</taxon>
        <taxon>ecological metagenomes</taxon>
    </lineage>
</organism>
<name>A0A6J6EPA5_9ZZZZ</name>
<proteinExistence type="predicted"/>
<protein>
    <submittedName>
        <fullName evidence="1">Unannotated protein</fullName>
    </submittedName>
</protein>
<dbReference type="EMBL" id="CAEZTG010000186">
    <property type="protein sequence ID" value="CAB4578332.1"/>
    <property type="molecule type" value="Genomic_DNA"/>
</dbReference>
<gene>
    <name evidence="1" type="ORF">UFOPK1603_01582</name>
</gene>